<evidence type="ECO:0000256" key="4">
    <source>
        <dbReference type="ARBA" id="ARBA00022840"/>
    </source>
</evidence>
<dbReference type="InterPro" id="IPR014729">
    <property type="entry name" value="Rossmann-like_a/b/a_fold"/>
</dbReference>
<dbReference type="GO" id="GO:0006437">
    <property type="term" value="P:tyrosyl-tRNA aminoacylation"/>
    <property type="evidence" value="ECO:0007669"/>
    <property type="project" value="TreeGrafter"/>
</dbReference>
<comment type="similarity">
    <text evidence="9">Belongs to the class-I aminoacyl-tRNA synthetase family.</text>
</comment>
<protein>
    <recommendedName>
        <fullName evidence="1">tyrosine--tRNA ligase</fullName>
        <ecNumber evidence="1">6.1.1.1</ecNumber>
    </recommendedName>
    <alternativeName>
        <fullName evidence="7">Tyrosyl-tRNA synthetase</fullName>
    </alternativeName>
</protein>
<evidence type="ECO:0000313" key="11">
    <source>
        <dbReference type="EnsemblPlants" id="OMERI08G08790.2"/>
    </source>
</evidence>
<dbReference type="EC" id="6.1.1.1" evidence="1"/>
<organism evidence="11">
    <name type="scientific">Oryza meridionalis</name>
    <dbReference type="NCBI Taxonomy" id="40149"/>
    <lineage>
        <taxon>Eukaryota</taxon>
        <taxon>Viridiplantae</taxon>
        <taxon>Streptophyta</taxon>
        <taxon>Embryophyta</taxon>
        <taxon>Tracheophyta</taxon>
        <taxon>Spermatophyta</taxon>
        <taxon>Magnoliopsida</taxon>
        <taxon>Liliopsida</taxon>
        <taxon>Poales</taxon>
        <taxon>Poaceae</taxon>
        <taxon>BOP clade</taxon>
        <taxon>Oryzoideae</taxon>
        <taxon>Oryzeae</taxon>
        <taxon>Oryzinae</taxon>
        <taxon>Oryza</taxon>
    </lineage>
</organism>
<accession>A0A0E0EK73</accession>
<feature type="region of interest" description="Disordered" evidence="10">
    <location>
        <begin position="1"/>
        <end position="21"/>
    </location>
</feature>
<evidence type="ECO:0000313" key="12">
    <source>
        <dbReference type="Proteomes" id="UP000008021"/>
    </source>
</evidence>
<dbReference type="Pfam" id="PF00579">
    <property type="entry name" value="tRNA-synt_1b"/>
    <property type="match status" value="1"/>
</dbReference>
<dbReference type="PIRSF" id="PIRSF006588">
    <property type="entry name" value="TyrRS_arch_euk"/>
    <property type="match status" value="1"/>
</dbReference>
<keyword evidence="4 9" id="KW-0067">ATP-binding</keyword>
<dbReference type="AlphaFoldDB" id="A0A0E0EK73"/>
<dbReference type="PANTHER" id="PTHR46264">
    <property type="entry name" value="TYROSINE-TRNA LIGASE"/>
    <property type="match status" value="1"/>
</dbReference>
<keyword evidence="6 9" id="KW-0030">Aminoacyl-tRNA synthetase</keyword>
<evidence type="ECO:0000256" key="8">
    <source>
        <dbReference type="ARBA" id="ARBA00048248"/>
    </source>
</evidence>
<reference evidence="11" key="1">
    <citation type="submission" date="2015-04" db="UniProtKB">
        <authorList>
            <consortium name="EnsemblPlants"/>
        </authorList>
    </citation>
    <scope>IDENTIFICATION</scope>
</reference>
<keyword evidence="3 9" id="KW-0547">Nucleotide-binding</keyword>
<dbReference type="EnsemblPlants" id="OMERI08G08790.2">
    <property type="protein sequence ID" value="OMERI08G08790.2"/>
    <property type="gene ID" value="OMERI08G08790"/>
</dbReference>
<evidence type="ECO:0000256" key="2">
    <source>
        <dbReference type="ARBA" id="ARBA00022598"/>
    </source>
</evidence>
<dbReference type="SUPFAM" id="SSF52374">
    <property type="entry name" value="Nucleotidylyl transferase"/>
    <property type="match status" value="2"/>
</dbReference>
<keyword evidence="5 9" id="KW-0648">Protein biosynthesis</keyword>
<keyword evidence="2 9" id="KW-0436">Ligase</keyword>
<dbReference type="GO" id="GO:0004831">
    <property type="term" value="F:tyrosine-tRNA ligase activity"/>
    <property type="evidence" value="ECO:0007669"/>
    <property type="project" value="UniProtKB-EC"/>
</dbReference>
<evidence type="ECO:0000256" key="6">
    <source>
        <dbReference type="ARBA" id="ARBA00023146"/>
    </source>
</evidence>
<dbReference type="PANTHER" id="PTHR46264:SF4">
    <property type="entry name" value="TYROSINE--TRNA LIGASE, CYTOPLASMIC"/>
    <property type="match status" value="1"/>
</dbReference>
<evidence type="ECO:0000256" key="1">
    <source>
        <dbReference type="ARBA" id="ARBA00013160"/>
    </source>
</evidence>
<evidence type="ECO:0000256" key="5">
    <source>
        <dbReference type="ARBA" id="ARBA00022917"/>
    </source>
</evidence>
<evidence type="ECO:0000256" key="10">
    <source>
        <dbReference type="SAM" id="MobiDB-lite"/>
    </source>
</evidence>
<dbReference type="InterPro" id="IPR002305">
    <property type="entry name" value="aa-tRNA-synth_Ic"/>
</dbReference>
<comment type="catalytic activity">
    <reaction evidence="8">
        <text>tRNA(Tyr) + L-tyrosine + ATP = L-tyrosyl-tRNA(Tyr) + AMP + diphosphate + H(+)</text>
        <dbReference type="Rhea" id="RHEA:10220"/>
        <dbReference type="Rhea" id="RHEA-COMP:9706"/>
        <dbReference type="Rhea" id="RHEA-COMP:9707"/>
        <dbReference type="ChEBI" id="CHEBI:15378"/>
        <dbReference type="ChEBI" id="CHEBI:30616"/>
        <dbReference type="ChEBI" id="CHEBI:33019"/>
        <dbReference type="ChEBI" id="CHEBI:58315"/>
        <dbReference type="ChEBI" id="CHEBI:78442"/>
        <dbReference type="ChEBI" id="CHEBI:78536"/>
        <dbReference type="ChEBI" id="CHEBI:456215"/>
        <dbReference type="EC" id="6.1.1.1"/>
    </reaction>
</comment>
<proteinExistence type="inferred from homology"/>
<sequence>MDPSAPSDSSADASASSSSSAVEDLAPGMAAMSLQDRFELLRGIGEECIQEDELMNLLQKKPVPICYDGFEPSGRMHIAQIMGRNDSDELTAAQIFYPCMQCADIFFLKADICQLGMDQRKVNVLAREYCTDIKRKNKPIILSHHMLPGFKEGQEKMSKSDPSSAIFMEDDEARVNLKIKQAFCPPNVVDGNPCLEYIKYIVFPWFEMFEVVRKEANGGNKTFTNMDELTDDYKTGALHPADVKPALAKAINQILQPIRDHFNNNSEAKILLDTVKKYRVTN</sequence>
<name>A0A0E0EK73_9ORYZ</name>
<dbReference type="InterPro" id="IPR023617">
    <property type="entry name" value="Tyr-tRNA-ligase_arc/euk-type"/>
</dbReference>
<keyword evidence="12" id="KW-1185">Reference proteome</keyword>
<evidence type="ECO:0000256" key="9">
    <source>
        <dbReference type="RuleBase" id="RU363036"/>
    </source>
</evidence>
<dbReference type="Gene3D" id="3.40.50.620">
    <property type="entry name" value="HUPs"/>
    <property type="match status" value="1"/>
</dbReference>
<evidence type="ECO:0000256" key="3">
    <source>
        <dbReference type="ARBA" id="ARBA00022741"/>
    </source>
</evidence>
<dbReference type="FunFam" id="3.40.50.620:FF:000103">
    <property type="entry name" value="tyrosine--tRNA ligase 1, cytoplasmic"/>
    <property type="match status" value="1"/>
</dbReference>
<dbReference type="Proteomes" id="UP000008021">
    <property type="component" value="Chromosome 8"/>
</dbReference>
<reference evidence="11" key="2">
    <citation type="submission" date="2018-05" db="EMBL/GenBank/DDBJ databases">
        <title>OmerRS3 (Oryza meridionalis Reference Sequence Version 3).</title>
        <authorList>
            <person name="Zhang J."/>
            <person name="Kudrna D."/>
            <person name="Lee S."/>
            <person name="Talag J."/>
            <person name="Welchert J."/>
            <person name="Wing R.A."/>
        </authorList>
    </citation>
    <scope>NUCLEOTIDE SEQUENCE [LARGE SCALE GENOMIC DNA]</scope>
    <source>
        <strain evidence="11">cv. OR44</strain>
    </source>
</reference>
<dbReference type="Gramene" id="OMERI08G08790.2">
    <property type="protein sequence ID" value="OMERI08G08790.2"/>
    <property type="gene ID" value="OMERI08G08790"/>
</dbReference>
<dbReference type="InterPro" id="IPR050489">
    <property type="entry name" value="Tyr-tRNA_synthase"/>
</dbReference>
<dbReference type="GO" id="GO:0005524">
    <property type="term" value="F:ATP binding"/>
    <property type="evidence" value="ECO:0007669"/>
    <property type="project" value="UniProtKB-KW"/>
</dbReference>
<dbReference type="GO" id="GO:0005737">
    <property type="term" value="C:cytoplasm"/>
    <property type="evidence" value="ECO:0007669"/>
    <property type="project" value="TreeGrafter"/>
</dbReference>
<evidence type="ECO:0000256" key="7">
    <source>
        <dbReference type="ARBA" id="ARBA00033323"/>
    </source>
</evidence>